<dbReference type="VEuPathDB" id="MicrosporidiaDB:NAPIS_ORF00102"/>
<evidence type="ECO:0000256" key="1">
    <source>
        <dbReference type="SAM" id="MobiDB-lite"/>
    </source>
</evidence>
<accession>T0MMV5</accession>
<evidence type="ECO:0000313" key="2">
    <source>
        <dbReference type="EMBL" id="EQB62320.1"/>
    </source>
</evidence>
<dbReference type="EMBL" id="KE646891">
    <property type="protein sequence ID" value="EQB62320.1"/>
    <property type="molecule type" value="Genomic_DNA"/>
</dbReference>
<protein>
    <submittedName>
        <fullName evidence="2">Uncharacterized protein</fullName>
    </submittedName>
</protein>
<dbReference type="Proteomes" id="UP000053780">
    <property type="component" value="Unassembled WGS sequence"/>
</dbReference>
<keyword evidence="3" id="KW-1185">Reference proteome</keyword>
<dbReference type="HOGENOM" id="CLU_1886346_0_0_1"/>
<proteinExistence type="predicted"/>
<feature type="region of interest" description="Disordered" evidence="1">
    <location>
        <begin position="67"/>
        <end position="96"/>
    </location>
</feature>
<evidence type="ECO:0000313" key="3">
    <source>
        <dbReference type="Proteomes" id="UP000053780"/>
    </source>
</evidence>
<name>T0MMV5_9MICR</name>
<reference evidence="2 3" key="1">
    <citation type="journal article" date="2013" name="BMC Genomics">
        <title>Genome sequencing and comparative genomics of honey bee microsporidia, Nosema apis reveal novel insights into host-parasite interactions.</title>
        <authorList>
            <person name="Chen Yp."/>
            <person name="Pettis J.S."/>
            <person name="Zhao Y."/>
            <person name="Liu X."/>
            <person name="Tallon L.J."/>
            <person name="Sadzewicz L.D."/>
            <person name="Li R."/>
            <person name="Zheng H."/>
            <person name="Huang S."/>
            <person name="Zhang X."/>
            <person name="Hamilton M.C."/>
            <person name="Pernal S.F."/>
            <person name="Melathopoulos A.P."/>
            <person name="Yan X."/>
            <person name="Evans J.D."/>
        </authorList>
    </citation>
    <scope>NUCLEOTIDE SEQUENCE [LARGE SCALE GENOMIC DNA]</scope>
    <source>
        <strain evidence="2 3">BRL 01</strain>
    </source>
</reference>
<dbReference type="AlphaFoldDB" id="T0MMV5"/>
<sequence length="135" mass="15046">MLFVLCREGVVKKELICGDLEKKELICGDLEKSVNDVGMDLDKELIDGVNDVGIDLEKGDVDNINNSTANNKISNASPNNKDNASPNNKIFNPTTKNSIPTTKNYIHIPITNTTVSLKKSYFKDILIRNIPYKTY</sequence>
<gene>
    <name evidence="2" type="ORF">NAPIS_ORF00102</name>
</gene>
<organism evidence="2 3">
    <name type="scientific">Vairimorpha apis BRL 01</name>
    <dbReference type="NCBI Taxonomy" id="1037528"/>
    <lineage>
        <taxon>Eukaryota</taxon>
        <taxon>Fungi</taxon>
        <taxon>Fungi incertae sedis</taxon>
        <taxon>Microsporidia</taxon>
        <taxon>Nosematidae</taxon>
        <taxon>Vairimorpha</taxon>
    </lineage>
</organism>